<evidence type="ECO:0000256" key="1">
    <source>
        <dbReference type="ARBA" id="ARBA00004474"/>
    </source>
</evidence>
<name>A0AAV0FZ46_9ASTE</name>
<evidence type="ECO:0000313" key="7">
    <source>
        <dbReference type="Proteomes" id="UP001152523"/>
    </source>
</evidence>
<dbReference type="SUPFAM" id="SSF52540">
    <property type="entry name" value="P-loop containing nucleoside triphosphate hydrolases"/>
    <property type="match status" value="2"/>
</dbReference>
<evidence type="ECO:0000259" key="4">
    <source>
        <dbReference type="Pfam" id="PF14214"/>
    </source>
</evidence>
<protein>
    <recommendedName>
        <fullName evidence="2">ATP-dependent DNA helicase</fullName>
        <ecNumber evidence="2">5.6.2.3</ecNumber>
    </recommendedName>
</protein>
<dbReference type="InterPro" id="IPR049163">
    <property type="entry name" value="Pif1-like_2B_dom"/>
</dbReference>
<evidence type="ECO:0000313" key="6">
    <source>
        <dbReference type="EMBL" id="CAH9140580.1"/>
    </source>
</evidence>
<comment type="cofactor">
    <cofactor evidence="2">
        <name>Mg(2+)</name>
        <dbReference type="ChEBI" id="CHEBI:18420"/>
    </cofactor>
</comment>
<dbReference type="PANTHER" id="PTHR10492">
    <property type="match status" value="1"/>
</dbReference>
<feature type="domain" description="DNA helicase Pif1-like 2B" evidence="5">
    <location>
        <begin position="1435"/>
        <end position="1481"/>
    </location>
</feature>
<reference evidence="6" key="1">
    <citation type="submission" date="2022-07" db="EMBL/GenBank/DDBJ databases">
        <authorList>
            <person name="Macas J."/>
            <person name="Novak P."/>
            <person name="Neumann P."/>
        </authorList>
    </citation>
    <scope>NUCLEOTIDE SEQUENCE</scope>
</reference>
<feature type="domain" description="DNA helicase Pif1-like DEAD-box helicase" evidence="3">
    <location>
        <begin position="1116"/>
        <end position="1338"/>
    </location>
</feature>
<evidence type="ECO:0000259" key="5">
    <source>
        <dbReference type="Pfam" id="PF21530"/>
    </source>
</evidence>
<keyword evidence="2" id="KW-0378">Hydrolase</keyword>
<evidence type="ECO:0000259" key="3">
    <source>
        <dbReference type="Pfam" id="PF05970"/>
    </source>
</evidence>
<comment type="subcellular location">
    <subcellularLocation>
        <location evidence="1">Plastid</location>
    </subcellularLocation>
</comment>
<gene>
    <name evidence="6" type="ORF">CEPIT_LOCUS38466</name>
</gene>
<comment type="caution">
    <text evidence="6">The sequence shown here is derived from an EMBL/GenBank/DDBJ whole genome shotgun (WGS) entry which is preliminary data.</text>
</comment>
<dbReference type="GO" id="GO:0006310">
    <property type="term" value="P:DNA recombination"/>
    <property type="evidence" value="ECO:0007669"/>
    <property type="project" value="UniProtKB-KW"/>
</dbReference>
<dbReference type="InterPro" id="IPR027417">
    <property type="entry name" value="P-loop_NTPase"/>
</dbReference>
<keyword evidence="7" id="KW-1185">Reference proteome</keyword>
<keyword evidence="2" id="KW-0233">DNA recombination</keyword>
<keyword evidence="2" id="KW-0234">DNA repair</keyword>
<keyword evidence="2" id="KW-0067">ATP-binding</keyword>
<dbReference type="GO" id="GO:0006281">
    <property type="term" value="P:DNA repair"/>
    <property type="evidence" value="ECO:0007669"/>
    <property type="project" value="UniProtKB-KW"/>
</dbReference>
<keyword evidence="2" id="KW-0347">Helicase</keyword>
<accession>A0AAV0FZ46</accession>
<dbReference type="Pfam" id="PF14214">
    <property type="entry name" value="Helitron_like_N"/>
    <property type="match status" value="1"/>
</dbReference>
<comment type="catalytic activity">
    <reaction evidence="2">
        <text>ATP + H2O = ADP + phosphate + H(+)</text>
        <dbReference type="Rhea" id="RHEA:13065"/>
        <dbReference type="ChEBI" id="CHEBI:15377"/>
        <dbReference type="ChEBI" id="CHEBI:15378"/>
        <dbReference type="ChEBI" id="CHEBI:30616"/>
        <dbReference type="ChEBI" id="CHEBI:43474"/>
        <dbReference type="ChEBI" id="CHEBI:456216"/>
        <dbReference type="EC" id="5.6.2.3"/>
    </reaction>
</comment>
<dbReference type="GO" id="GO:0016787">
    <property type="term" value="F:hydrolase activity"/>
    <property type="evidence" value="ECO:0007669"/>
    <property type="project" value="UniProtKB-KW"/>
</dbReference>
<dbReference type="EC" id="5.6.2.3" evidence="2"/>
<keyword evidence="2" id="KW-0227">DNA damage</keyword>
<dbReference type="Proteomes" id="UP001152523">
    <property type="component" value="Unassembled WGS sequence"/>
</dbReference>
<dbReference type="EMBL" id="CAMAPF010001023">
    <property type="protein sequence ID" value="CAH9140580.1"/>
    <property type="molecule type" value="Genomic_DNA"/>
</dbReference>
<organism evidence="6 7">
    <name type="scientific">Cuscuta epithymum</name>
    <dbReference type="NCBI Taxonomy" id="186058"/>
    <lineage>
        <taxon>Eukaryota</taxon>
        <taxon>Viridiplantae</taxon>
        <taxon>Streptophyta</taxon>
        <taxon>Embryophyta</taxon>
        <taxon>Tracheophyta</taxon>
        <taxon>Spermatophyta</taxon>
        <taxon>Magnoliopsida</taxon>
        <taxon>eudicotyledons</taxon>
        <taxon>Gunneridae</taxon>
        <taxon>Pentapetalae</taxon>
        <taxon>asterids</taxon>
        <taxon>lamiids</taxon>
        <taxon>Solanales</taxon>
        <taxon>Convolvulaceae</taxon>
        <taxon>Cuscuteae</taxon>
        <taxon>Cuscuta</taxon>
        <taxon>Cuscuta subgen. Cuscuta</taxon>
    </lineage>
</organism>
<dbReference type="GO" id="GO:0009536">
    <property type="term" value="C:plastid"/>
    <property type="evidence" value="ECO:0007669"/>
    <property type="project" value="UniProtKB-SubCell"/>
</dbReference>
<dbReference type="GO" id="GO:0005524">
    <property type="term" value="F:ATP binding"/>
    <property type="evidence" value="ECO:0007669"/>
    <property type="project" value="UniProtKB-KW"/>
</dbReference>
<comment type="similarity">
    <text evidence="2">Belongs to the helicase family.</text>
</comment>
<feature type="domain" description="Helitron helicase-like" evidence="4">
    <location>
        <begin position="475"/>
        <end position="657"/>
    </location>
</feature>
<keyword evidence="2" id="KW-0547">Nucleotide-binding</keyword>
<evidence type="ECO:0000256" key="2">
    <source>
        <dbReference type="RuleBase" id="RU363044"/>
    </source>
</evidence>
<dbReference type="InterPro" id="IPR010285">
    <property type="entry name" value="DNA_helicase_pif1-like_DEAD"/>
</dbReference>
<sequence length="1598" mass="181252">MRKLTKSTIIIGKRSFPLGEIVQNADSNNEDSNLGIAERIHTGPKRPRSVGTENEPNAIFPLDSSKNSSLCLNRAPLQNITNVPSRRLTIGKSLGGTTSLSYTPYPAETSRKRDLPEARATLTSEQVEVLDFGDVNGTYSEVDKNIEGDRCTEIPDTFSDDDGIDDDGIAFDAEDAGYAFHSYEDYLDLGDTTYTCEYCGALFWHAERVKRHGKHNPKFSMCCNKGDVVLPKMQTPPHLLGALIFGTDERSGHFLKNIRSYNSMFSFTSMGGKTDGGINRGTSPPVFRLNGQNYHKIGSLLPNDGQRPKFLQMYLSDPAEEIAHRISAVRNEDDSSLQSSLVQDLKAMLDTYNVHAKSFRMARDRFNESNSTTLKMKLIGKRHSEGRTYNMPSVNEVAALIEGDFDVNKKERDVLLQTKTGALQIISELNPSFLGLQYPLLFPYGQDGFREDVLLTRAISGESEGGRKHVTMKDFFSYRLQERTNESPYILRSKRLFQQFIVDGYTMVESSRLQYIRLNQKKLRSDLYSGLADAAGRGETDASRVGQLIVLPNSFTGSARYMLQNYQDAMAICKWAGYPQLFITFTCNPKWPEIIRYVDDKGLNPDDRPDILSRVFKLKLELLIKDLKENKLFGDVKAVVYTVEFQKRGLPHAHIVLWLSMTERSANPSVMIDRIISAEIPDEYADPVYYNAVKELMIHGPCGPMNPSAPCMEKDRCTKHFPKRFVTRTAIDKQGYPVYRRRENGRYVTKNTHDLDNRYVIPHNRGLLLKYSAHINVEWCNQTRAVKYLFKYINKGDDRITVEFSEAIDNSTPKKIDEIKMYYDCRYISACEAAWRIFGFHIHYRDVAVERLTFHLPDAQNVYYNPNASISAVLNKPTINSTKFTAWMKANQVYPTAKELTYVEFPSKFTWKKKTMEWVERKRGFSIGRIYYVRPGAGEKYYLRILLNIVKGATSFEDLRTYEGTVYPTFRDACHARGLLKDDKEYIDGITDASFWSSSRSLRIVFATLLVSNEFSKPGLVWQKCWEFFSDDILYNIRKNTGNPDFELDQEKIEKYCLLEIQKLLQSRGRSLRDFAGIPLLPDDEMPSLEEVLIHEELRYDKSYLMEEHAKLLAEMTDEQRVVYDRIMESVDCRNGKFYFLYGHGGTGKTYLWRTLSAAVRSRGDIVLNVASSGIASLLLPGGRTTHSRFAIPLTVVEDSTCNIKHGSPLAKLIELSKLIIWDEAPMMHRHCFEALDRSMRDVLRYSSHCDATLPFGGKTVVFGGDFRQILPVIPKGTRQDIVHAALNSSFLWSHCTVVRLTKNMRLTRMLGQPDGPTIQSFAEWILKIGDGAFAENEDGESLIDIPDNMIAPMTSDPVESIVQAIYPDFLTQSDLINYLNSRAILAPTIDEVDKVNDYMLSKIDSELKTYLSSDSASSSDSDSNDLLHEIHSPEFLNSIKCSGLPSHELKLKVGVPVMLMRNIDHSSGLCNGTRLLVTKLGAHIIEAQMMHGENAGEKFLIPRLTLTPSDISLPFTFQRRQFPLMVSYAMTINKSQGQSLENVGIFLRRPVFTHGQLYVAVSRVTSPSGLKFVICDEEGKPTKSALNVVYKEVYTNL</sequence>
<dbReference type="Pfam" id="PF21530">
    <property type="entry name" value="Pif1_2B_dom"/>
    <property type="match status" value="1"/>
</dbReference>
<dbReference type="InterPro" id="IPR025476">
    <property type="entry name" value="Helitron_helicase-like"/>
</dbReference>
<dbReference type="PANTHER" id="PTHR10492:SF101">
    <property type="entry name" value="ATP-DEPENDENT DNA HELICASE"/>
    <property type="match status" value="1"/>
</dbReference>
<dbReference type="CDD" id="cd18809">
    <property type="entry name" value="SF1_C_RecD"/>
    <property type="match status" value="1"/>
</dbReference>
<proteinExistence type="inferred from homology"/>
<dbReference type="GO" id="GO:0043139">
    <property type="term" value="F:5'-3' DNA helicase activity"/>
    <property type="evidence" value="ECO:0007669"/>
    <property type="project" value="UniProtKB-EC"/>
</dbReference>
<dbReference type="Gene3D" id="3.40.50.300">
    <property type="entry name" value="P-loop containing nucleotide triphosphate hydrolases"/>
    <property type="match status" value="1"/>
</dbReference>
<dbReference type="Pfam" id="PF05970">
    <property type="entry name" value="PIF1"/>
    <property type="match status" value="1"/>
</dbReference>
<dbReference type="GO" id="GO:0000723">
    <property type="term" value="P:telomere maintenance"/>
    <property type="evidence" value="ECO:0007669"/>
    <property type="project" value="InterPro"/>
</dbReference>